<dbReference type="InterPro" id="IPR013083">
    <property type="entry name" value="Znf_RING/FYVE/PHD"/>
</dbReference>
<dbReference type="Pfam" id="PF13639">
    <property type="entry name" value="zf-RING_2"/>
    <property type="match status" value="1"/>
</dbReference>
<name>A0A6C0K6K3_9ZZZZ</name>
<dbReference type="Gene3D" id="3.30.40.10">
    <property type="entry name" value="Zinc/RING finger domain, C3HC4 (zinc finger)"/>
    <property type="match status" value="1"/>
</dbReference>
<evidence type="ECO:0000259" key="1">
    <source>
        <dbReference type="PROSITE" id="PS50089"/>
    </source>
</evidence>
<dbReference type="AlphaFoldDB" id="A0A6C0K6K3"/>
<dbReference type="EMBL" id="MN740809">
    <property type="protein sequence ID" value="QHU12791.1"/>
    <property type="molecule type" value="Genomic_DNA"/>
</dbReference>
<organism evidence="2">
    <name type="scientific">viral metagenome</name>
    <dbReference type="NCBI Taxonomy" id="1070528"/>
    <lineage>
        <taxon>unclassified sequences</taxon>
        <taxon>metagenomes</taxon>
        <taxon>organismal metagenomes</taxon>
    </lineage>
</organism>
<dbReference type="PROSITE" id="PS50089">
    <property type="entry name" value="ZF_RING_2"/>
    <property type="match status" value="1"/>
</dbReference>
<dbReference type="InterPro" id="IPR001841">
    <property type="entry name" value="Znf_RING"/>
</dbReference>
<feature type="domain" description="RING-type" evidence="1">
    <location>
        <begin position="171"/>
        <end position="211"/>
    </location>
</feature>
<accession>A0A6C0K6K3</accession>
<reference evidence="2" key="1">
    <citation type="journal article" date="2020" name="Nature">
        <title>Giant virus diversity and host interactions through global metagenomics.</title>
        <authorList>
            <person name="Schulz F."/>
            <person name="Roux S."/>
            <person name="Paez-Espino D."/>
            <person name="Jungbluth S."/>
            <person name="Walsh D.A."/>
            <person name="Denef V.J."/>
            <person name="McMahon K.D."/>
            <person name="Konstantinidis K.T."/>
            <person name="Eloe-Fadrosh E.A."/>
            <person name="Kyrpides N.C."/>
            <person name="Woyke T."/>
        </authorList>
    </citation>
    <scope>NUCLEOTIDE SEQUENCE</scope>
    <source>
        <strain evidence="2">GVMAG-S-1101172-89</strain>
    </source>
</reference>
<sequence>MTDAREHRIHNFIGNFIAFHRPRKNTYYLIHWAAQLNCWTIANIQPNAGTIKIHMSGLYGITSFVRICLHNNLSVEIKSIGKYLRIGELDVPIVARVSGSSIPIRIVNNDFGGVTGGEPYLRDVELWTLPPAVETAAARDTPAHLAYIIKPLPKRVAWILAEDAQKNGDTCAITMDPINPISAAVTTCFHCFHHESIQIWMESNTTCPQCREPCKVTKAFEA</sequence>
<evidence type="ECO:0000313" key="2">
    <source>
        <dbReference type="EMBL" id="QHU12791.1"/>
    </source>
</evidence>
<dbReference type="SUPFAM" id="SSF57850">
    <property type="entry name" value="RING/U-box"/>
    <property type="match status" value="1"/>
</dbReference>
<proteinExistence type="predicted"/>
<protein>
    <recommendedName>
        <fullName evidence="1">RING-type domain-containing protein</fullName>
    </recommendedName>
</protein>